<organism evidence="1 2">
    <name type="scientific">Qipengyuania profundimaris</name>
    <dbReference type="NCBI Taxonomy" id="3067652"/>
    <lineage>
        <taxon>Bacteria</taxon>
        <taxon>Pseudomonadati</taxon>
        <taxon>Pseudomonadota</taxon>
        <taxon>Alphaproteobacteria</taxon>
        <taxon>Sphingomonadales</taxon>
        <taxon>Erythrobacteraceae</taxon>
        <taxon>Qipengyuania</taxon>
    </lineage>
</organism>
<dbReference type="Pfam" id="PF07676">
    <property type="entry name" value="PD40"/>
    <property type="match status" value="3"/>
</dbReference>
<dbReference type="RefSeq" id="WP_305931391.1">
    <property type="nucleotide sequence ID" value="NZ_JAVAIM010000001.1"/>
</dbReference>
<dbReference type="Proteomes" id="UP001240639">
    <property type="component" value="Unassembled WGS sequence"/>
</dbReference>
<proteinExistence type="predicted"/>
<dbReference type="InterPro" id="IPR011042">
    <property type="entry name" value="6-blade_b-propeller_TolB-like"/>
</dbReference>
<evidence type="ECO:0000313" key="2">
    <source>
        <dbReference type="Proteomes" id="UP001240639"/>
    </source>
</evidence>
<dbReference type="EMBL" id="JAVAIM010000001">
    <property type="protein sequence ID" value="MDP4573931.1"/>
    <property type="molecule type" value="Genomic_DNA"/>
</dbReference>
<dbReference type="SUPFAM" id="SSF82171">
    <property type="entry name" value="DPP6 N-terminal domain-like"/>
    <property type="match status" value="1"/>
</dbReference>
<reference evidence="1 2" key="1">
    <citation type="submission" date="2023-08" db="EMBL/GenBank/DDBJ databases">
        <title>genomic of G39.</title>
        <authorList>
            <person name="Wang Y."/>
        </authorList>
    </citation>
    <scope>NUCLEOTIDE SEQUENCE [LARGE SCALE GENOMIC DNA]</scope>
    <source>
        <strain evidence="1 2">G39</strain>
    </source>
</reference>
<accession>A0ABT9HLE0</accession>
<sequence>MLDALIVFFTSLFGVPTDEVPRESAEPPTAFEQPRLFAPEALGQEGRATLSPGFSPDGRTIYFAQADCRLIPDCPQLLMRARRTPTGWSAAERVDLPKPGRVDYPSVTPDGERLLFSWSPSRPRHRGENVDNDFDLFSLDLTEPDAQPVPIDEPDINRIRGGKVRTLRFVNNETAPSLTTEGDLYFWTERTDGVGLRDVYVAKSDGAGGYRKAQPLPAPINSIGEDDGMWVRPDGRLMLMSYADRGGEGGSDVFVSVRLPSGWSDPEPLGPAVNSRHADFAARVTPDGEYIVFTSSRPQRGEAAGLYQIWYMPVAEVPVLQRAWKAAKPNVSENRITPVDYHRIAGVELAGI</sequence>
<comment type="caution">
    <text evidence="1">The sequence shown here is derived from an EMBL/GenBank/DDBJ whole genome shotgun (WGS) entry which is preliminary data.</text>
</comment>
<gene>
    <name evidence="1" type="ORF">Q9K02_02105</name>
</gene>
<name>A0ABT9HLE0_9SPHN</name>
<evidence type="ECO:0000313" key="1">
    <source>
        <dbReference type="EMBL" id="MDP4573931.1"/>
    </source>
</evidence>
<dbReference type="InterPro" id="IPR011659">
    <property type="entry name" value="WD40"/>
</dbReference>
<keyword evidence="2" id="KW-1185">Reference proteome</keyword>
<protein>
    <submittedName>
        <fullName evidence="1">Uncharacterized protein</fullName>
    </submittedName>
</protein>
<dbReference type="Gene3D" id="2.120.10.30">
    <property type="entry name" value="TolB, C-terminal domain"/>
    <property type="match status" value="1"/>
</dbReference>